<reference evidence="3" key="1">
    <citation type="submission" date="2016-10" db="EMBL/GenBank/DDBJ databases">
        <authorList>
            <person name="Varghese N."/>
            <person name="Submissions S."/>
        </authorList>
    </citation>
    <scope>NUCLEOTIDE SEQUENCE [LARGE SCALE GENOMIC DNA]</scope>
    <source>
        <strain evidence="3">XJ109</strain>
    </source>
</reference>
<dbReference type="Proteomes" id="UP000199149">
    <property type="component" value="Unassembled WGS sequence"/>
</dbReference>
<feature type="signal peptide" evidence="1">
    <location>
        <begin position="1"/>
        <end position="18"/>
    </location>
</feature>
<name>A0A1I4WN84_9FLAO</name>
<evidence type="ECO:0000256" key="1">
    <source>
        <dbReference type="SAM" id="SignalP"/>
    </source>
</evidence>
<dbReference type="AlphaFoldDB" id="A0A1I4WN84"/>
<evidence type="ECO:0008006" key="4">
    <source>
        <dbReference type="Google" id="ProtNLM"/>
    </source>
</evidence>
<evidence type="ECO:0000313" key="2">
    <source>
        <dbReference type="EMBL" id="SFN14985.1"/>
    </source>
</evidence>
<accession>A0A1I4WN84</accession>
<organism evidence="2 3">
    <name type="scientific">Algoriella xinjiangensis</name>
    <dbReference type="NCBI Taxonomy" id="684065"/>
    <lineage>
        <taxon>Bacteria</taxon>
        <taxon>Pseudomonadati</taxon>
        <taxon>Bacteroidota</taxon>
        <taxon>Flavobacteriia</taxon>
        <taxon>Flavobacteriales</taxon>
        <taxon>Weeksellaceae</taxon>
        <taxon>Algoriella</taxon>
    </lineage>
</organism>
<proteinExistence type="predicted"/>
<keyword evidence="3" id="KW-1185">Reference proteome</keyword>
<sequence length="144" mass="16462">MKKFAFLLLLSICNLCFSQETYNVKTVDQFAIYPTCKDSIDKFAECFDQKLNEDLQTKLSKIKLDKILKTQGEYFAKLNFVVDEEGNFTNIRISGNDVLGRISKEVLLKINNEQIDNETKISPALLNGNPVKINYAVPVKYVIK</sequence>
<feature type="chain" id="PRO_5011459137" description="TonB protein C-terminal" evidence="1">
    <location>
        <begin position="19"/>
        <end position="144"/>
    </location>
</feature>
<dbReference type="EMBL" id="FOUZ01000007">
    <property type="protein sequence ID" value="SFN14985.1"/>
    <property type="molecule type" value="Genomic_DNA"/>
</dbReference>
<dbReference type="RefSeq" id="WP_125113286.1">
    <property type="nucleotide sequence ID" value="NZ_FOUZ01000007.1"/>
</dbReference>
<protein>
    <recommendedName>
        <fullName evidence="4">TonB protein C-terminal</fullName>
    </recommendedName>
</protein>
<keyword evidence="1" id="KW-0732">Signal</keyword>
<evidence type="ECO:0000313" key="3">
    <source>
        <dbReference type="Proteomes" id="UP000199149"/>
    </source>
</evidence>
<gene>
    <name evidence="2" type="ORF">SAMN05421738_10796</name>
</gene>
<dbReference type="OrthoDB" id="1522859at2"/>